<evidence type="ECO:0000256" key="3">
    <source>
        <dbReference type="ARBA" id="ARBA00022691"/>
    </source>
</evidence>
<keyword evidence="3" id="KW-0949">S-adenosyl-L-methionine</keyword>
<dbReference type="SUPFAM" id="SSF53335">
    <property type="entry name" value="S-adenosyl-L-methionine-dependent methyltransferases"/>
    <property type="match status" value="1"/>
</dbReference>
<dbReference type="Gene3D" id="1.10.10.10">
    <property type="entry name" value="Winged helix-like DNA-binding domain superfamily/Winged helix DNA-binding domain"/>
    <property type="match status" value="1"/>
</dbReference>
<accession>A0A1N6VAY2</accession>
<dbReference type="CDD" id="cd02440">
    <property type="entry name" value="AdoMet_MTases"/>
    <property type="match status" value="1"/>
</dbReference>
<dbReference type="PANTHER" id="PTHR43712:SF2">
    <property type="entry name" value="O-METHYLTRANSFERASE CICE"/>
    <property type="match status" value="1"/>
</dbReference>
<reference evidence="6" key="1">
    <citation type="submission" date="2017-01" db="EMBL/GenBank/DDBJ databases">
        <authorList>
            <person name="Varghese N."/>
            <person name="Submissions S."/>
        </authorList>
    </citation>
    <scope>NUCLEOTIDE SEQUENCE [LARGE SCALE GENOMIC DNA]</scope>
    <source>
        <strain evidence="6">CGMCC 1.7737</strain>
    </source>
</reference>
<dbReference type="AlphaFoldDB" id="A0A1N6VAY2"/>
<dbReference type="GO" id="GO:0008171">
    <property type="term" value="F:O-methyltransferase activity"/>
    <property type="evidence" value="ECO:0007669"/>
    <property type="project" value="InterPro"/>
</dbReference>
<dbReference type="GO" id="GO:0032259">
    <property type="term" value="P:methylation"/>
    <property type="evidence" value="ECO:0007669"/>
    <property type="project" value="UniProtKB-KW"/>
</dbReference>
<proteinExistence type="predicted"/>
<protein>
    <submittedName>
        <fullName evidence="5">O-methyltransferase</fullName>
    </submittedName>
</protein>
<name>A0A1N6VAY2_9EURY</name>
<dbReference type="Proteomes" id="UP000186914">
    <property type="component" value="Unassembled WGS sequence"/>
</dbReference>
<dbReference type="EMBL" id="FTNO01000001">
    <property type="protein sequence ID" value="SIQ74806.1"/>
    <property type="molecule type" value="Genomic_DNA"/>
</dbReference>
<keyword evidence="1 5" id="KW-0489">Methyltransferase</keyword>
<evidence type="ECO:0000313" key="6">
    <source>
        <dbReference type="Proteomes" id="UP000186914"/>
    </source>
</evidence>
<feature type="domain" description="O-methyltransferase C-terminal" evidence="4">
    <location>
        <begin position="107"/>
        <end position="280"/>
    </location>
</feature>
<gene>
    <name evidence="5" type="ORF">SAMN05421858_0276</name>
</gene>
<dbReference type="SUPFAM" id="SSF46785">
    <property type="entry name" value="Winged helix' DNA-binding domain"/>
    <property type="match status" value="1"/>
</dbReference>
<keyword evidence="6" id="KW-1185">Reference proteome</keyword>
<keyword evidence="2 5" id="KW-0808">Transferase</keyword>
<dbReference type="PANTHER" id="PTHR43712">
    <property type="entry name" value="PUTATIVE (AFU_ORTHOLOGUE AFUA_4G14580)-RELATED"/>
    <property type="match status" value="1"/>
</dbReference>
<evidence type="ECO:0000256" key="2">
    <source>
        <dbReference type="ARBA" id="ARBA00022679"/>
    </source>
</evidence>
<organism evidence="5 6">
    <name type="scientific">Haladaptatus litoreus</name>
    <dbReference type="NCBI Taxonomy" id="553468"/>
    <lineage>
        <taxon>Archaea</taxon>
        <taxon>Methanobacteriati</taxon>
        <taxon>Methanobacteriota</taxon>
        <taxon>Stenosarchaea group</taxon>
        <taxon>Halobacteria</taxon>
        <taxon>Halobacteriales</taxon>
        <taxon>Haladaptataceae</taxon>
        <taxon>Haladaptatus</taxon>
    </lineage>
</organism>
<dbReference type="InterPro" id="IPR029063">
    <property type="entry name" value="SAM-dependent_MTases_sf"/>
</dbReference>
<dbReference type="InterPro" id="IPR001077">
    <property type="entry name" value="COMT_C"/>
</dbReference>
<sequence length="303" mass="33436">MDYRELCLLWAARETGIIETVMFDAGTVEEIAQETGVTERAARITLEAMVEMGFLKRLGTEYEATNRALGLFAKTDVRSIGSVPHQMDCLARWFELPETMRTGSPPETSENWTQNFMGAMATVNETTVRSCVTEAIHEYPDANRVLDIGGGPGVFAKEFTRRGFEVTLIDQPDVIDIDSRFLEREPIELVSGDVTDSLPVGFDLAFCSRVVHALGPDENRNLLENAFGALEPGGVAVFINQLRGRAEGAAVMGAHMLAQTEHGDTYAANQFEDWFADAGFVNFDIRDIPGTNQQAIVGHRPRN</sequence>
<dbReference type="Gene3D" id="3.40.50.150">
    <property type="entry name" value="Vaccinia Virus protein VP39"/>
    <property type="match status" value="1"/>
</dbReference>
<evidence type="ECO:0000259" key="4">
    <source>
        <dbReference type="Pfam" id="PF00891"/>
    </source>
</evidence>
<evidence type="ECO:0000313" key="5">
    <source>
        <dbReference type="EMBL" id="SIQ74806.1"/>
    </source>
</evidence>
<dbReference type="InterPro" id="IPR036388">
    <property type="entry name" value="WH-like_DNA-bd_sf"/>
</dbReference>
<dbReference type="Pfam" id="PF00891">
    <property type="entry name" value="Methyltransf_2"/>
    <property type="match status" value="1"/>
</dbReference>
<dbReference type="InterPro" id="IPR036390">
    <property type="entry name" value="WH_DNA-bd_sf"/>
</dbReference>
<evidence type="ECO:0000256" key="1">
    <source>
        <dbReference type="ARBA" id="ARBA00022603"/>
    </source>
</evidence>
<dbReference type="OrthoDB" id="146767at2157"/>
<dbReference type="RefSeq" id="WP_076427308.1">
    <property type="nucleotide sequence ID" value="NZ_FTNO01000001.1"/>
</dbReference>